<sequence>LLQISIISRRRGHILNMHKSPIFISRYYKTKSKPMLGLPFSFALPDLTFNLETVSYHEWRTYSFWLGIPTHAD</sequence>
<accession>A0A1S0TGG5</accession>
<dbReference type="RefSeq" id="XP_003150652.2">
    <property type="nucleotide sequence ID" value="XM_003150604.2"/>
</dbReference>
<reference evidence="1" key="1">
    <citation type="submission" date="2012-04" db="EMBL/GenBank/DDBJ databases">
        <title>The Genome Sequence of Loa loa.</title>
        <authorList>
            <consortium name="The Broad Institute Genome Sequencing Platform"/>
            <consortium name="Broad Institute Genome Sequencing Center for Infectious Disease"/>
            <person name="Nutman T.B."/>
            <person name="Fink D.L."/>
            <person name="Russ C."/>
            <person name="Young S."/>
            <person name="Zeng Q."/>
            <person name="Gargeya S."/>
            <person name="Alvarado L."/>
            <person name="Berlin A."/>
            <person name="Chapman S.B."/>
            <person name="Chen Z."/>
            <person name="Freedman E."/>
            <person name="Gellesch M."/>
            <person name="Goldberg J."/>
            <person name="Griggs A."/>
            <person name="Gujja S."/>
            <person name="Heilman E.R."/>
            <person name="Heiman D."/>
            <person name="Howarth C."/>
            <person name="Mehta T."/>
            <person name="Neiman D."/>
            <person name="Pearson M."/>
            <person name="Roberts A."/>
            <person name="Saif S."/>
            <person name="Shea T."/>
            <person name="Shenoy N."/>
            <person name="Sisk P."/>
            <person name="Stolte C."/>
            <person name="Sykes S."/>
            <person name="White J."/>
            <person name="Yandava C."/>
            <person name="Haas B."/>
            <person name="Henn M.R."/>
            <person name="Nusbaum C."/>
            <person name="Birren B."/>
        </authorList>
    </citation>
    <scope>NUCLEOTIDE SEQUENCE [LARGE SCALE GENOMIC DNA]</scope>
</reference>
<protein>
    <submittedName>
        <fullName evidence="1">Uncharacterized protein</fullName>
    </submittedName>
</protein>
<dbReference type="KEGG" id="loa:LOAG_15113"/>
<dbReference type="GeneID" id="9952597"/>
<name>A0A1S0TGG5_LOALO</name>
<gene>
    <name evidence="1" type="ORF">LOAG_15113</name>
</gene>
<dbReference type="InParanoid" id="A0A1S0TGG5"/>
<dbReference type="EMBL" id="JH713592">
    <property type="protein sequence ID" value="EFO13417.2"/>
    <property type="molecule type" value="Genomic_DNA"/>
</dbReference>
<feature type="non-terminal residue" evidence="1">
    <location>
        <position position="1"/>
    </location>
</feature>
<organism evidence="1">
    <name type="scientific">Loa loa</name>
    <name type="common">Eye worm</name>
    <name type="synonym">Filaria loa</name>
    <dbReference type="NCBI Taxonomy" id="7209"/>
    <lineage>
        <taxon>Eukaryota</taxon>
        <taxon>Metazoa</taxon>
        <taxon>Ecdysozoa</taxon>
        <taxon>Nematoda</taxon>
        <taxon>Chromadorea</taxon>
        <taxon>Rhabditida</taxon>
        <taxon>Spirurina</taxon>
        <taxon>Spiruromorpha</taxon>
        <taxon>Filarioidea</taxon>
        <taxon>Onchocercidae</taxon>
        <taxon>Loa</taxon>
    </lineage>
</organism>
<evidence type="ECO:0000313" key="1">
    <source>
        <dbReference type="EMBL" id="EFO13417.2"/>
    </source>
</evidence>
<proteinExistence type="predicted"/>
<dbReference type="AlphaFoldDB" id="A0A1S0TGG5"/>
<dbReference type="CTD" id="9952597"/>